<dbReference type="AlphaFoldDB" id="A0A9D1EK01"/>
<dbReference type="InterPro" id="IPR037284">
    <property type="entry name" value="SUF_FeS_clus_asmbl_SufBD_sf"/>
</dbReference>
<evidence type="ECO:0000313" key="4">
    <source>
        <dbReference type="Proteomes" id="UP000886841"/>
    </source>
</evidence>
<dbReference type="GO" id="GO:0016226">
    <property type="term" value="P:iron-sulfur cluster assembly"/>
    <property type="evidence" value="ECO:0007669"/>
    <property type="project" value="InterPro"/>
</dbReference>
<dbReference type="EMBL" id="DVHU01000059">
    <property type="protein sequence ID" value="HIR93037.1"/>
    <property type="molecule type" value="Genomic_DNA"/>
</dbReference>
<sequence>MNKVTEELLKIVSDYEGKFDGAFNIREDGACVGRQSSANVKIESRADGKGLEIHVKSGTQGEKIYIPACVTHSNVKDKVYNDFFIGENADVTIIAGCGVHSEGNEEAHHNGIHRFVLAKGAHVLYKEKHVGTGKGPGIRRIDPVTELHLAEDAVLEMDTTQIGGVDRTVRKTVGDLEARARLIIHERIMTNGEEQAETDFAVDINGEDAGVDLISRSVARDNSYQAYHSKINGNARCTGHSECDAILVGNGHVNAAPELYAGDIDASLIHEAAIGKIAGEQILKLQTLGLTEEEAEEKIIAGFLKG</sequence>
<evidence type="ECO:0000259" key="2">
    <source>
        <dbReference type="Pfam" id="PF01458"/>
    </source>
</evidence>
<gene>
    <name evidence="3" type="ORF">IAB98_06430</name>
</gene>
<evidence type="ECO:0000313" key="3">
    <source>
        <dbReference type="EMBL" id="HIR93037.1"/>
    </source>
</evidence>
<reference evidence="3" key="2">
    <citation type="journal article" date="2021" name="PeerJ">
        <title>Extensive microbial diversity within the chicken gut microbiome revealed by metagenomics and culture.</title>
        <authorList>
            <person name="Gilroy R."/>
            <person name="Ravi A."/>
            <person name="Getino M."/>
            <person name="Pursley I."/>
            <person name="Horton D.L."/>
            <person name="Alikhan N.F."/>
            <person name="Baker D."/>
            <person name="Gharbi K."/>
            <person name="Hall N."/>
            <person name="Watson M."/>
            <person name="Adriaenssens E.M."/>
            <person name="Foster-Nyarko E."/>
            <person name="Jarju S."/>
            <person name="Secka A."/>
            <person name="Antonio M."/>
            <person name="Oren A."/>
            <person name="Chaudhuri R.R."/>
            <person name="La Ragione R."/>
            <person name="Hildebrand F."/>
            <person name="Pallen M.J."/>
        </authorList>
    </citation>
    <scope>NUCLEOTIDE SEQUENCE</scope>
    <source>
        <strain evidence="3">ChiSxjej1B13-7041</strain>
    </source>
</reference>
<dbReference type="PANTHER" id="PTHR30508">
    <property type="entry name" value="FES CLUSTER ASSEMBLY PROTEIN SUF"/>
    <property type="match status" value="1"/>
</dbReference>
<protein>
    <submittedName>
        <fullName evidence="3">SufD family Fe-S cluster assembly protein</fullName>
    </submittedName>
</protein>
<feature type="domain" description="SUF system FeS cluster assembly SufBD core" evidence="2">
    <location>
        <begin position="85"/>
        <end position="303"/>
    </location>
</feature>
<accession>A0A9D1EK01</accession>
<dbReference type="SUPFAM" id="SSF101960">
    <property type="entry name" value="Stabilizer of iron transporter SufD"/>
    <property type="match status" value="1"/>
</dbReference>
<dbReference type="Pfam" id="PF01458">
    <property type="entry name" value="SUFBD_core"/>
    <property type="match status" value="1"/>
</dbReference>
<name>A0A9D1EK01_9FIRM</name>
<evidence type="ECO:0000256" key="1">
    <source>
        <dbReference type="ARBA" id="ARBA00043967"/>
    </source>
</evidence>
<dbReference type="InterPro" id="IPR055346">
    <property type="entry name" value="Fe-S_cluster_assembly_SufBD"/>
</dbReference>
<dbReference type="InterPro" id="IPR000825">
    <property type="entry name" value="SUF_FeS_clus_asmbl_SufBD_core"/>
</dbReference>
<dbReference type="PANTHER" id="PTHR30508:SF1">
    <property type="entry name" value="UPF0051 PROTEIN ABCI8, CHLOROPLASTIC-RELATED"/>
    <property type="match status" value="1"/>
</dbReference>
<proteinExistence type="inferred from homology"/>
<dbReference type="Proteomes" id="UP000886841">
    <property type="component" value="Unassembled WGS sequence"/>
</dbReference>
<comment type="similarity">
    <text evidence="1">Belongs to the iron-sulfur cluster assembly SufBD family.</text>
</comment>
<reference evidence="3" key="1">
    <citation type="submission" date="2020-10" db="EMBL/GenBank/DDBJ databases">
        <authorList>
            <person name="Gilroy R."/>
        </authorList>
    </citation>
    <scope>NUCLEOTIDE SEQUENCE</scope>
    <source>
        <strain evidence="3">ChiSxjej1B13-7041</strain>
    </source>
</reference>
<organism evidence="3 4">
    <name type="scientific">Candidatus Egerieimonas intestinavium</name>
    <dbReference type="NCBI Taxonomy" id="2840777"/>
    <lineage>
        <taxon>Bacteria</taxon>
        <taxon>Bacillati</taxon>
        <taxon>Bacillota</taxon>
        <taxon>Clostridia</taxon>
        <taxon>Lachnospirales</taxon>
        <taxon>Lachnospiraceae</taxon>
        <taxon>Lachnospiraceae incertae sedis</taxon>
        <taxon>Candidatus Egerieimonas</taxon>
    </lineage>
</organism>
<comment type="caution">
    <text evidence="3">The sequence shown here is derived from an EMBL/GenBank/DDBJ whole genome shotgun (WGS) entry which is preliminary data.</text>
</comment>